<evidence type="ECO:0000313" key="2">
    <source>
        <dbReference type="EMBL" id="HJD39180.1"/>
    </source>
</evidence>
<sequence length="242" mass="26818">MILALEIKKIKRTGLFPAFLAGALAASAFPVINMAFRTELFTSQDLPPADILLNGNWDMIATFHCFLAVLGACILYHTEFANRAIEKLHMLPVSQGKVFFCKNLLLLLLFLPVFLIETCFLLFCARHWFPGETLGAEILLENMGFSLAAILPVLVLSTLIASLAKNMWISLGIGVIGMFLGQMTVSYDTLFSRIYTFCLPYCCLTSSSRPEDIFPILGICAAETILLGAIKLFLIKIRRTPV</sequence>
<evidence type="ECO:0000256" key="1">
    <source>
        <dbReference type="SAM" id="Phobius"/>
    </source>
</evidence>
<feature type="transmembrane region" description="Helical" evidence="1">
    <location>
        <begin position="99"/>
        <end position="123"/>
    </location>
</feature>
<feature type="transmembrane region" description="Helical" evidence="1">
    <location>
        <begin position="168"/>
        <end position="187"/>
    </location>
</feature>
<dbReference type="AlphaFoldDB" id="A0A9D2U3E5"/>
<accession>A0A9D2U3E5</accession>
<reference evidence="2" key="1">
    <citation type="journal article" date="2021" name="PeerJ">
        <title>Extensive microbial diversity within the chicken gut microbiome revealed by metagenomics and culture.</title>
        <authorList>
            <person name="Gilroy R."/>
            <person name="Ravi A."/>
            <person name="Getino M."/>
            <person name="Pursley I."/>
            <person name="Horton D.L."/>
            <person name="Alikhan N.F."/>
            <person name="Baker D."/>
            <person name="Gharbi K."/>
            <person name="Hall N."/>
            <person name="Watson M."/>
            <person name="Adriaenssens E.M."/>
            <person name="Foster-Nyarko E."/>
            <person name="Jarju S."/>
            <person name="Secka A."/>
            <person name="Antonio M."/>
            <person name="Oren A."/>
            <person name="Chaudhuri R.R."/>
            <person name="La Ragione R."/>
            <person name="Hildebrand F."/>
            <person name="Pallen M.J."/>
        </authorList>
    </citation>
    <scope>NUCLEOTIDE SEQUENCE</scope>
    <source>
        <strain evidence="2">ChiW19-6364</strain>
    </source>
</reference>
<gene>
    <name evidence="2" type="ORF">H9913_04070</name>
</gene>
<keyword evidence="1" id="KW-0472">Membrane</keyword>
<protein>
    <submittedName>
        <fullName evidence="2">ABC transporter permease</fullName>
    </submittedName>
</protein>
<feature type="transmembrane region" description="Helical" evidence="1">
    <location>
        <begin position="143"/>
        <end position="161"/>
    </location>
</feature>
<feature type="transmembrane region" description="Helical" evidence="1">
    <location>
        <begin position="213"/>
        <end position="234"/>
    </location>
</feature>
<name>A0A9D2U3E5_9FIRM</name>
<dbReference type="Proteomes" id="UP000823850">
    <property type="component" value="Unassembled WGS sequence"/>
</dbReference>
<keyword evidence="1" id="KW-1133">Transmembrane helix</keyword>
<reference evidence="2" key="2">
    <citation type="submission" date="2021-04" db="EMBL/GenBank/DDBJ databases">
        <authorList>
            <person name="Gilroy R."/>
        </authorList>
    </citation>
    <scope>NUCLEOTIDE SEQUENCE</scope>
    <source>
        <strain evidence="2">ChiW19-6364</strain>
    </source>
</reference>
<feature type="transmembrane region" description="Helical" evidence="1">
    <location>
        <begin position="59"/>
        <end position="78"/>
    </location>
</feature>
<evidence type="ECO:0000313" key="3">
    <source>
        <dbReference type="Proteomes" id="UP000823850"/>
    </source>
</evidence>
<proteinExistence type="predicted"/>
<organism evidence="2 3">
    <name type="scientific">Candidatus Blautia stercoripullorum</name>
    <dbReference type="NCBI Taxonomy" id="2838502"/>
    <lineage>
        <taxon>Bacteria</taxon>
        <taxon>Bacillati</taxon>
        <taxon>Bacillota</taxon>
        <taxon>Clostridia</taxon>
        <taxon>Lachnospirales</taxon>
        <taxon>Lachnospiraceae</taxon>
        <taxon>Blautia</taxon>
    </lineage>
</organism>
<keyword evidence="1" id="KW-0812">Transmembrane</keyword>
<comment type="caution">
    <text evidence="2">The sequence shown here is derived from an EMBL/GenBank/DDBJ whole genome shotgun (WGS) entry which is preliminary data.</text>
</comment>
<dbReference type="EMBL" id="DWUX01000076">
    <property type="protein sequence ID" value="HJD39180.1"/>
    <property type="molecule type" value="Genomic_DNA"/>
</dbReference>
<dbReference type="Pfam" id="PF12730">
    <property type="entry name" value="ABC2_membrane_4"/>
    <property type="match status" value="1"/>
</dbReference>